<feature type="domain" description="C2H2-type" evidence="2">
    <location>
        <begin position="8"/>
        <end position="35"/>
    </location>
</feature>
<proteinExistence type="predicted"/>
<reference evidence="3 4" key="1">
    <citation type="submission" date="2020-04" db="EMBL/GenBank/DDBJ databases">
        <authorList>
            <person name="Alioto T."/>
            <person name="Alioto T."/>
            <person name="Gomez Garrido J."/>
        </authorList>
    </citation>
    <scope>NUCLEOTIDE SEQUENCE [LARGE SCALE GENOMIC DNA]</scope>
</reference>
<dbReference type="PROSITE" id="PS50157">
    <property type="entry name" value="ZINC_FINGER_C2H2_2"/>
    <property type="match status" value="2"/>
</dbReference>
<dbReference type="PROSITE" id="PS00028">
    <property type="entry name" value="ZINC_FINGER_C2H2_1"/>
    <property type="match status" value="1"/>
</dbReference>
<dbReference type="Pfam" id="PF12874">
    <property type="entry name" value="zf-met"/>
    <property type="match status" value="1"/>
</dbReference>
<comment type="caution">
    <text evidence="3">The sequence shown here is derived from an EMBL/GenBank/DDBJ whole genome shotgun (WGS) entry which is preliminary data.</text>
</comment>
<keyword evidence="1" id="KW-0862">Zinc</keyword>
<dbReference type="AlphaFoldDB" id="A0A8S1CI06"/>
<keyword evidence="4" id="KW-1185">Reference proteome</keyword>
<dbReference type="Pfam" id="PF00096">
    <property type="entry name" value="zf-C2H2"/>
    <property type="match status" value="1"/>
</dbReference>
<keyword evidence="1" id="KW-0863">Zinc-finger</keyword>
<sequence length="165" mass="17988">MMLRNGRFQCGLCRKSYSSRDGFFAHYDVYLGKTKCDICHKVLSNRSAFINTAKSTSASSAAATATAPSPPSITSARTLSVTKRSVGVMGAPPSLMTVEVPQNNRVVCRDGHFVCNVCQRMYRTFDACLNHSHKHFGSATCIVCGRGFSRLSALSKHMAKFHAIS</sequence>
<dbReference type="InterPro" id="IPR013087">
    <property type="entry name" value="Znf_C2H2_type"/>
</dbReference>
<dbReference type="GO" id="GO:0008270">
    <property type="term" value="F:zinc ion binding"/>
    <property type="evidence" value="ECO:0007669"/>
    <property type="project" value="UniProtKB-KW"/>
</dbReference>
<evidence type="ECO:0000313" key="3">
    <source>
        <dbReference type="EMBL" id="CAB3367192.1"/>
    </source>
</evidence>
<dbReference type="Gene3D" id="3.30.160.60">
    <property type="entry name" value="Classic Zinc Finger"/>
    <property type="match status" value="1"/>
</dbReference>
<protein>
    <recommendedName>
        <fullName evidence="2">C2H2-type domain-containing protein</fullName>
    </recommendedName>
</protein>
<name>A0A8S1CI06_9INSE</name>
<dbReference type="EMBL" id="CADEPI010000029">
    <property type="protein sequence ID" value="CAB3367192.1"/>
    <property type="molecule type" value="Genomic_DNA"/>
</dbReference>
<dbReference type="Proteomes" id="UP000494165">
    <property type="component" value="Unassembled WGS sequence"/>
</dbReference>
<accession>A0A8S1CI06</accession>
<gene>
    <name evidence="3" type="ORF">CLODIP_2_CD04350</name>
</gene>
<evidence type="ECO:0000256" key="1">
    <source>
        <dbReference type="PROSITE-ProRule" id="PRU00042"/>
    </source>
</evidence>
<keyword evidence="1" id="KW-0479">Metal-binding</keyword>
<evidence type="ECO:0000259" key="2">
    <source>
        <dbReference type="PROSITE" id="PS50157"/>
    </source>
</evidence>
<dbReference type="SMART" id="SM00355">
    <property type="entry name" value="ZnF_C2H2"/>
    <property type="match status" value="3"/>
</dbReference>
<feature type="domain" description="C2H2-type" evidence="2">
    <location>
        <begin position="139"/>
        <end position="165"/>
    </location>
</feature>
<dbReference type="OrthoDB" id="6775631at2759"/>
<organism evidence="3 4">
    <name type="scientific">Cloeon dipterum</name>
    <dbReference type="NCBI Taxonomy" id="197152"/>
    <lineage>
        <taxon>Eukaryota</taxon>
        <taxon>Metazoa</taxon>
        <taxon>Ecdysozoa</taxon>
        <taxon>Arthropoda</taxon>
        <taxon>Hexapoda</taxon>
        <taxon>Insecta</taxon>
        <taxon>Pterygota</taxon>
        <taxon>Palaeoptera</taxon>
        <taxon>Ephemeroptera</taxon>
        <taxon>Pisciforma</taxon>
        <taxon>Baetidae</taxon>
        <taxon>Cloeon</taxon>
    </lineage>
</organism>
<evidence type="ECO:0000313" key="4">
    <source>
        <dbReference type="Proteomes" id="UP000494165"/>
    </source>
</evidence>